<keyword evidence="1" id="KW-0732">Signal</keyword>
<organism evidence="2">
    <name type="scientific">Arion vulgaris</name>
    <dbReference type="NCBI Taxonomy" id="1028688"/>
    <lineage>
        <taxon>Eukaryota</taxon>
        <taxon>Metazoa</taxon>
        <taxon>Spiralia</taxon>
        <taxon>Lophotrochozoa</taxon>
        <taxon>Mollusca</taxon>
        <taxon>Gastropoda</taxon>
        <taxon>Heterobranchia</taxon>
        <taxon>Euthyneura</taxon>
        <taxon>Panpulmonata</taxon>
        <taxon>Eupulmonata</taxon>
        <taxon>Stylommatophora</taxon>
        <taxon>Helicina</taxon>
        <taxon>Arionoidea</taxon>
        <taxon>Arionidae</taxon>
        <taxon>Arion</taxon>
    </lineage>
</organism>
<proteinExistence type="predicted"/>
<reference evidence="2" key="1">
    <citation type="submission" date="2014-12" db="EMBL/GenBank/DDBJ databases">
        <title>Insight into the proteome of Arion vulgaris.</title>
        <authorList>
            <person name="Aradska J."/>
            <person name="Bulat T."/>
            <person name="Smidak R."/>
            <person name="Sarate P."/>
            <person name="Gangsoo J."/>
            <person name="Sialana F."/>
            <person name="Bilban M."/>
            <person name="Lubec G."/>
        </authorList>
    </citation>
    <scope>NUCLEOTIDE SEQUENCE</scope>
    <source>
        <tissue evidence="2">Skin</tissue>
    </source>
</reference>
<dbReference type="EMBL" id="HACG01030933">
    <property type="protein sequence ID" value="CEK77798.1"/>
    <property type="molecule type" value="Transcribed_RNA"/>
</dbReference>
<feature type="chain" id="PRO_5002127472" evidence="1">
    <location>
        <begin position="24"/>
        <end position="93"/>
    </location>
</feature>
<sequence>LHSKVYLPVIKVCLLYLDLRSAGVDINVDRDPPEGEGKQVERGRVPGHVLQLVRGPPPAGGGVGVCGSEHVCACGHVVWQRQHPHTVAGPLGR</sequence>
<name>A0A0B7AAH9_9EUPU</name>
<evidence type="ECO:0000313" key="2">
    <source>
        <dbReference type="EMBL" id="CEK77798.1"/>
    </source>
</evidence>
<gene>
    <name evidence="2" type="primary">ORF106682</name>
</gene>
<accession>A0A0B7AAH9</accession>
<dbReference type="AlphaFoldDB" id="A0A0B7AAH9"/>
<evidence type="ECO:0000256" key="1">
    <source>
        <dbReference type="SAM" id="SignalP"/>
    </source>
</evidence>
<feature type="non-terminal residue" evidence="2">
    <location>
        <position position="1"/>
    </location>
</feature>
<protein>
    <submittedName>
        <fullName evidence="2">Uncharacterized protein</fullName>
    </submittedName>
</protein>
<feature type="signal peptide" evidence="1">
    <location>
        <begin position="1"/>
        <end position="23"/>
    </location>
</feature>